<dbReference type="EMBL" id="DS231978">
    <property type="protein sequence ID" value="EDS30126.1"/>
    <property type="molecule type" value="Genomic_DNA"/>
</dbReference>
<accession>B0WKY6</accession>
<sequence length="214" mass="23486">MQFKIIRGEFQAVLVLVVLSLAVGDLVKGSFLGQPRLVRAPDTPSKYLSPAQARKLEESLDDLAEVSVDEDDVDSILVPRIRGVRQTPAVVEATNEEGEAGQVPSGAEQVREPLPHSNIHRQIPNLVKMLSTLNFTDADLLQSNTVRAGFDPITSYNVFQPMWDSSLNSLQQFVDASAELAALYNDIQVLSVENVGIMKDMVAGTHTNYVGYYN</sequence>
<protein>
    <submittedName>
        <fullName evidence="1 2">Uncharacterized protein</fullName>
    </submittedName>
</protein>
<dbReference type="HOGENOM" id="CLU_1290095_0_0_1"/>
<reference evidence="1" key="1">
    <citation type="submission" date="2007-03" db="EMBL/GenBank/DDBJ databases">
        <title>Annotation of Culex pipiens quinquefasciatus.</title>
        <authorList>
            <consortium name="The Broad Institute Genome Sequencing Platform"/>
            <person name="Atkinson P.W."/>
            <person name="Hemingway J."/>
            <person name="Christensen B.M."/>
            <person name="Higgs S."/>
            <person name="Kodira C."/>
            <person name="Hannick L."/>
            <person name="Megy K."/>
            <person name="O'Leary S."/>
            <person name="Pearson M."/>
            <person name="Haas B.J."/>
            <person name="Mauceli E."/>
            <person name="Wortman J.R."/>
            <person name="Lee N.H."/>
            <person name="Guigo R."/>
            <person name="Stanke M."/>
            <person name="Alvarado L."/>
            <person name="Amedeo P."/>
            <person name="Antoine C.H."/>
            <person name="Arensburger P."/>
            <person name="Bidwell S.L."/>
            <person name="Crawford M."/>
            <person name="Camaro F."/>
            <person name="Devon K."/>
            <person name="Engels R."/>
            <person name="Hammond M."/>
            <person name="Howarth C."/>
            <person name="Koehrsen M."/>
            <person name="Lawson D."/>
            <person name="Montgomery P."/>
            <person name="Nene V."/>
            <person name="Nusbaum C."/>
            <person name="Puiu D."/>
            <person name="Romero-Severson J."/>
            <person name="Severson D.W."/>
            <person name="Shumway M."/>
            <person name="Sisk P."/>
            <person name="Stolte C."/>
            <person name="Zeng Q."/>
            <person name="Eisenstadt E."/>
            <person name="Fraser-Liggett C."/>
            <person name="Strausberg R."/>
            <person name="Galagan J."/>
            <person name="Birren B."/>
            <person name="Collins F.H."/>
        </authorList>
    </citation>
    <scope>NUCLEOTIDE SEQUENCE [LARGE SCALE GENOMIC DNA]</scope>
    <source>
        <strain evidence="1">JHB</strain>
    </source>
</reference>
<evidence type="ECO:0000313" key="1">
    <source>
        <dbReference type="EMBL" id="EDS30126.1"/>
    </source>
</evidence>
<evidence type="ECO:0000313" key="3">
    <source>
        <dbReference type="Proteomes" id="UP000002320"/>
    </source>
</evidence>
<organism>
    <name type="scientific">Culex quinquefasciatus</name>
    <name type="common">Southern house mosquito</name>
    <name type="synonym">Culex pungens</name>
    <dbReference type="NCBI Taxonomy" id="7176"/>
    <lineage>
        <taxon>Eukaryota</taxon>
        <taxon>Metazoa</taxon>
        <taxon>Ecdysozoa</taxon>
        <taxon>Arthropoda</taxon>
        <taxon>Hexapoda</taxon>
        <taxon>Insecta</taxon>
        <taxon>Pterygota</taxon>
        <taxon>Neoptera</taxon>
        <taxon>Endopterygota</taxon>
        <taxon>Diptera</taxon>
        <taxon>Nematocera</taxon>
        <taxon>Culicoidea</taxon>
        <taxon>Culicidae</taxon>
        <taxon>Culicinae</taxon>
        <taxon>Culicini</taxon>
        <taxon>Culex</taxon>
        <taxon>Culex</taxon>
    </lineage>
</organism>
<dbReference type="VEuPathDB" id="VectorBase:CPIJ007445"/>
<dbReference type="Proteomes" id="UP000002320">
    <property type="component" value="Unassembled WGS sequence"/>
</dbReference>
<keyword evidence="3" id="KW-1185">Reference proteome</keyword>
<gene>
    <name evidence="2" type="primary">6039869</name>
    <name evidence="1" type="ORF">CpipJ_CPIJ007445</name>
</gene>
<name>B0WKY6_CULQU</name>
<dbReference type="EnsemblMetazoa" id="CPIJ007445-RA">
    <property type="protein sequence ID" value="CPIJ007445-PA"/>
    <property type="gene ID" value="CPIJ007445"/>
</dbReference>
<dbReference type="KEGG" id="cqu:CpipJ_CPIJ007445"/>
<reference evidence="2" key="2">
    <citation type="submission" date="2020-05" db="UniProtKB">
        <authorList>
            <consortium name="EnsemblMetazoa"/>
        </authorList>
    </citation>
    <scope>IDENTIFICATION</scope>
    <source>
        <strain evidence="2">JHB</strain>
    </source>
</reference>
<dbReference type="InParanoid" id="B0WKY6"/>
<dbReference type="AlphaFoldDB" id="B0WKY6"/>
<evidence type="ECO:0000313" key="2">
    <source>
        <dbReference type="EnsemblMetazoa" id="CPIJ007445-PA"/>
    </source>
</evidence>
<proteinExistence type="predicted"/>